<evidence type="ECO:0000313" key="7">
    <source>
        <dbReference type="Proteomes" id="UP001626550"/>
    </source>
</evidence>
<dbReference type="EMBL" id="JBJKFK010000025">
    <property type="protein sequence ID" value="KAL3320842.1"/>
    <property type="molecule type" value="Genomic_DNA"/>
</dbReference>
<evidence type="ECO:0000313" key="6">
    <source>
        <dbReference type="EMBL" id="KAL3320842.1"/>
    </source>
</evidence>
<feature type="transmembrane region" description="Helical" evidence="5">
    <location>
        <begin position="152"/>
        <end position="172"/>
    </location>
</feature>
<keyword evidence="3 5" id="KW-1133">Transmembrane helix</keyword>
<comment type="subcellular location">
    <subcellularLocation>
        <location evidence="1">Membrane</location>
        <topology evidence="1">Multi-pass membrane protein</topology>
    </subcellularLocation>
</comment>
<feature type="transmembrane region" description="Helical" evidence="5">
    <location>
        <begin position="193"/>
        <end position="218"/>
    </location>
</feature>
<feature type="transmembrane region" description="Helical" evidence="5">
    <location>
        <begin position="230"/>
        <end position="250"/>
    </location>
</feature>
<keyword evidence="4 5" id="KW-0472">Membrane</keyword>
<feature type="transmembrane region" description="Helical" evidence="5">
    <location>
        <begin position="60"/>
        <end position="77"/>
    </location>
</feature>
<accession>A0ABD2QNX1</accession>
<gene>
    <name evidence="6" type="ORF">Ciccas_000469</name>
</gene>
<proteinExistence type="predicted"/>
<keyword evidence="7" id="KW-1185">Reference proteome</keyword>
<reference evidence="6 7" key="1">
    <citation type="submission" date="2024-11" db="EMBL/GenBank/DDBJ databases">
        <title>Adaptive evolution of stress response genes in parasites aligns with host niche diversity.</title>
        <authorList>
            <person name="Hahn C."/>
            <person name="Resl P."/>
        </authorList>
    </citation>
    <scope>NUCLEOTIDE SEQUENCE [LARGE SCALE GENOMIC DNA]</scope>
    <source>
        <strain evidence="6">EGGRZ-B1_66</strain>
        <tissue evidence="6">Body</tissue>
    </source>
</reference>
<evidence type="ECO:0000256" key="2">
    <source>
        <dbReference type="ARBA" id="ARBA00022692"/>
    </source>
</evidence>
<evidence type="ECO:0000256" key="5">
    <source>
        <dbReference type="SAM" id="Phobius"/>
    </source>
</evidence>
<comment type="caution">
    <text evidence="6">The sequence shown here is derived from an EMBL/GenBank/DDBJ whole genome shotgun (WGS) entry which is preliminary data.</text>
</comment>
<name>A0ABD2QNX1_9PLAT</name>
<feature type="transmembrane region" description="Helical" evidence="5">
    <location>
        <begin position="262"/>
        <end position="281"/>
    </location>
</feature>
<dbReference type="AlphaFoldDB" id="A0ABD2QNX1"/>
<sequence length="284" mass="31345">MNDEDARSSTLHSQRMKTWISRISCFAGGIFLGAGLMDLLPDVNEAFAKAKISYKIESGYPFPSLFTLLGFFIIFTLEQGVSVMNQHHSADNHHGQHHHQNFGQTLDSMSVGSIEEVIEHNVFKTFSLLFAISLHSIFEGLAVGLQPTYNQTLSMFLALILHKIIIGFSIGINLAKFRVKSDGATNIPHKKTIYIQVGSALLFSIATPIGILIGWGLLGQGDSPVLQMTTAVLQGIACGTFLFIVFCEILPDEFRENSPDRLIKLIFTFGGFVLISVYIFFLPA</sequence>
<organism evidence="6 7">
    <name type="scientific">Cichlidogyrus casuarinus</name>
    <dbReference type="NCBI Taxonomy" id="1844966"/>
    <lineage>
        <taxon>Eukaryota</taxon>
        <taxon>Metazoa</taxon>
        <taxon>Spiralia</taxon>
        <taxon>Lophotrochozoa</taxon>
        <taxon>Platyhelminthes</taxon>
        <taxon>Monogenea</taxon>
        <taxon>Monopisthocotylea</taxon>
        <taxon>Dactylogyridea</taxon>
        <taxon>Ancyrocephalidae</taxon>
        <taxon>Cichlidogyrus</taxon>
    </lineage>
</organism>
<dbReference type="InterPro" id="IPR003689">
    <property type="entry name" value="ZIP"/>
</dbReference>
<dbReference type="Pfam" id="PF02535">
    <property type="entry name" value="Zip"/>
    <property type="match status" value="1"/>
</dbReference>
<dbReference type="GO" id="GO:0006829">
    <property type="term" value="P:zinc ion transport"/>
    <property type="evidence" value="ECO:0007669"/>
    <property type="project" value="UniProtKB-ARBA"/>
</dbReference>
<dbReference type="PANTHER" id="PTHR11040:SF140">
    <property type="entry name" value="ZRT (ZRT), IRT- (IRT-) LIKE PROTEIN TRANSPORTER"/>
    <property type="match status" value="1"/>
</dbReference>
<evidence type="ECO:0000256" key="3">
    <source>
        <dbReference type="ARBA" id="ARBA00022989"/>
    </source>
</evidence>
<dbReference type="PANTHER" id="PTHR11040">
    <property type="entry name" value="ZINC/IRON TRANSPORTER"/>
    <property type="match status" value="1"/>
</dbReference>
<keyword evidence="2 5" id="KW-0812">Transmembrane</keyword>
<feature type="transmembrane region" description="Helical" evidence="5">
    <location>
        <begin position="126"/>
        <end position="146"/>
    </location>
</feature>
<dbReference type="GO" id="GO:0016020">
    <property type="term" value="C:membrane"/>
    <property type="evidence" value="ECO:0007669"/>
    <property type="project" value="UniProtKB-SubCell"/>
</dbReference>
<feature type="transmembrane region" description="Helical" evidence="5">
    <location>
        <begin position="20"/>
        <end position="40"/>
    </location>
</feature>
<evidence type="ECO:0000256" key="1">
    <source>
        <dbReference type="ARBA" id="ARBA00004141"/>
    </source>
</evidence>
<evidence type="ECO:0000256" key="4">
    <source>
        <dbReference type="ARBA" id="ARBA00023136"/>
    </source>
</evidence>
<protein>
    <submittedName>
        <fullName evidence="6">Uncharacterized protein</fullName>
    </submittedName>
</protein>
<dbReference type="Proteomes" id="UP001626550">
    <property type="component" value="Unassembled WGS sequence"/>
</dbReference>